<dbReference type="PANTHER" id="PTHR43220">
    <property type="match status" value="1"/>
</dbReference>
<comment type="similarity">
    <text evidence="6">Belongs to the TMEM41 family.</text>
</comment>
<evidence type="ECO:0000313" key="10">
    <source>
        <dbReference type="Proteomes" id="UP001558652"/>
    </source>
</evidence>
<accession>A0ABD0XTG6</accession>
<gene>
    <name evidence="9" type="ORF">AAG570_007994</name>
</gene>
<keyword evidence="4 7" id="KW-1133">Transmembrane helix</keyword>
<dbReference type="PANTHER" id="PTHR43220:SF21">
    <property type="entry name" value="TRANSMEMBRANE PROTEIN 41A"/>
    <property type="match status" value="1"/>
</dbReference>
<evidence type="ECO:0000256" key="2">
    <source>
        <dbReference type="ARBA" id="ARBA00022692"/>
    </source>
</evidence>
<feature type="transmembrane region" description="Helical" evidence="7">
    <location>
        <begin position="164"/>
        <end position="182"/>
    </location>
</feature>
<name>A0ABD0XTG6_9HEMI</name>
<feature type="transmembrane region" description="Helical" evidence="7">
    <location>
        <begin position="120"/>
        <end position="143"/>
    </location>
</feature>
<dbReference type="EMBL" id="JBFDAA010000022">
    <property type="protein sequence ID" value="KAL1110466.1"/>
    <property type="molecule type" value="Genomic_DNA"/>
</dbReference>
<feature type="transmembrane region" description="Helical" evidence="7">
    <location>
        <begin position="40"/>
        <end position="66"/>
    </location>
</feature>
<keyword evidence="5 7" id="KW-0472">Membrane</keyword>
<feature type="transmembrane region" description="Helical" evidence="7">
    <location>
        <begin position="9"/>
        <end position="28"/>
    </location>
</feature>
<dbReference type="GO" id="GO:0016020">
    <property type="term" value="C:membrane"/>
    <property type="evidence" value="ECO:0007669"/>
    <property type="project" value="UniProtKB-SubCell"/>
</dbReference>
<evidence type="ECO:0000256" key="6">
    <source>
        <dbReference type="ARBA" id="ARBA00025797"/>
    </source>
</evidence>
<proteinExistence type="inferred from homology"/>
<evidence type="ECO:0000259" key="8">
    <source>
        <dbReference type="Pfam" id="PF09335"/>
    </source>
</evidence>
<keyword evidence="3" id="KW-0732">Signal</keyword>
<feature type="transmembrane region" description="Helical" evidence="7">
    <location>
        <begin position="96"/>
        <end position="114"/>
    </location>
</feature>
<dbReference type="InterPro" id="IPR045014">
    <property type="entry name" value="TM41A/B"/>
</dbReference>
<evidence type="ECO:0000256" key="1">
    <source>
        <dbReference type="ARBA" id="ARBA00004141"/>
    </source>
</evidence>
<keyword evidence="2 7" id="KW-0812">Transmembrane</keyword>
<keyword evidence="10" id="KW-1185">Reference proteome</keyword>
<comment type="subcellular location">
    <subcellularLocation>
        <location evidence="1">Membrane</location>
        <topology evidence="1">Multi-pass membrane protein</topology>
    </subcellularLocation>
</comment>
<evidence type="ECO:0000256" key="5">
    <source>
        <dbReference type="ARBA" id="ARBA00023136"/>
    </source>
</evidence>
<dbReference type="Proteomes" id="UP001558652">
    <property type="component" value="Unassembled WGS sequence"/>
</dbReference>
<sequence>MKIYYDQNWIYVVTLFCSAYLFKQAFVIPGSALLNILGGALFGITVALPLCCFLTCVGATCSYLISKFFCKELIKRKWPGNVNYLQIKVNENKNRLLYFLLFLRLFPMTPNWLINLVSPIVGIPLHLFTISVFIGLIPYNFLCVQAGSMLSSFSSLDDIFTYKTFMQLFIMALVALGPTLFLKGRVK</sequence>
<protein>
    <recommendedName>
        <fullName evidence="8">VTT domain-containing protein</fullName>
    </recommendedName>
</protein>
<evidence type="ECO:0000256" key="4">
    <source>
        <dbReference type="ARBA" id="ARBA00022989"/>
    </source>
</evidence>
<dbReference type="Pfam" id="PF09335">
    <property type="entry name" value="VTT_dom"/>
    <property type="match status" value="1"/>
</dbReference>
<organism evidence="9 10">
    <name type="scientific">Ranatra chinensis</name>
    <dbReference type="NCBI Taxonomy" id="642074"/>
    <lineage>
        <taxon>Eukaryota</taxon>
        <taxon>Metazoa</taxon>
        <taxon>Ecdysozoa</taxon>
        <taxon>Arthropoda</taxon>
        <taxon>Hexapoda</taxon>
        <taxon>Insecta</taxon>
        <taxon>Pterygota</taxon>
        <taxon>Neoptera</taxon>
        <taxon>Paraneoptera</taxon>
        <taxon>Hemiptera</taxon>
        <taxon>Heteroptera</taxon>
        <taxon>Panheteroptera</taxon>
        <taxon>Nepomorpha</taxon>
        <taxon>Nepidae</taxon>
        <taxon>Ranatrinae</taxon>
        <taxon>Ranatra</taxon>
    </lineage>
</organism>
<evidence type="ECO:0000256" key="3">
    <source>
        <dbReference type="ARBA" id="ARBA00022729"/>
    </source>
</evidence>
<reference evidence="9 10" key="1">
    <citation type="submission" date="2024-07" db="EMBL/GenBank/DDBJ databases">
        <title>Chromosome-level genome assembly of the water stick insect Ranatra chinensis (Heteroptera: Nepidae).</title>
        <authorList>
            <person name="Liu X."/>
        </authorList>
    </citation>
    <scope>NUCLEOTIDE SEQUENCE [LARGE SCALE GENOMIC DNA]</scope>
    <source>
        <strain evidence="9">Cailab_2021Rc</strain>
        <tissue evidence="9">Muscle</tissue>
    </source>
</reference>
<dbReference type="AlphaFoldDB" id="A0ABD0XTG6"/>
<dbReference type="InterPro" id="IPR032816">
    <property type="entry name" value="VTT_dom"/>
</dbReference>
<evidence type="ECO:0000313" key="9">
    <source>
        <dbReference type="EMBL" id="KAL1110466.1"/>
    </source>
</evidence>
<evidence type="ECO:0000256" key="7">
    <source>
        <dbReference type="SAM" id="Phobius"/>
    </source>
</evidence>
<feature type="domain" description="VTT" evidence="8">
    <location>
        <begin position="28"/>
        <end position="148"/>
    </location>
</feature>
<comment type="caution">
    <text evidence="9">The sequence shown here is derived from an EMBL/GenBank/DDBJ whole genome shotgun (WGS) entry which is preliminary data.</text>
</comment>